<dbReference type="InterPro" id="IPR032585">
    <property type="entry name" value="DUF4912"/>
</dbReference>
<evidence type="ECO:0000313" key="1">
    <source>
        <dbReference type="EMBL" id="RPF49920.1"/>
    </source>
</evidence>
<keyword evidence="2" id="KW-1185">Reference proteome</keyword>
<dbReference type="RefSeq" id="WP_123928154.1">
    <property type="nucleotide sequence ID" value="NZ_RKRE01000001.1"/>
</dbReference>
<dbReference type="AlphaFoldDB" id="A0A3N5B2X0"/>
<accession>A0A3N5B2X0</accession>
<comment type="caution">
    <text evidence="1">The sequence shown here is derived from an EMBL/GenBank/DDBJ whole genome shotgun (WGS) entry which is preliminary data.</text>
</comment>
<dbReference type="OrthoDB" id="9812700at2"/>
<dbReference type="Proteomes" id="UP000282654">
    <property type="component" value="Unassembled WGS sequence"/>
</dbReference>
<evidence type="ECO:0008006" key="3">
    <source>
        <dbReference type="Google" id="ProtNLM"/>
    </source>
</evidence>
<dbReference type="Pfam" id="PF16258">
    <property type="entry name" value="DUF4912"/>
    <property type="match status" value="1"/>
</dbReference>
<gene>
    <name evidence="1" type="ORF">EDD75_0746</name>
</gene>
<organism evidence="1 2">
    <name type="scientific">Thermodesulfitimonas autotrophica</name>
    <dbReference type="NCBI Taxonomy" id="1894989"/>
    <lineage>
        <taxon>Bacteria</taxon>
        <taxon>Bacillati</taxon>
        <taxon>Bacillota</taxon>
        <taxon>Clostridia</taxon>
        <taxon>Thermoanaerobacterales</taxon>
        <taxon>Thermoanaerobacteraceae</taxon>
        <taxon>Thermodesulfitimonas</taxon>
    </lineage>
</organism>
<reference evidence="1 2" key="1">
    <citation type="submission" date="2018-11" db="EMBL/GenBank/DDBJ databases">
        <title>Genomic Encyclopedia of Type Strains, Phase IV (KMG-IV): sequencing the most valuable type-strain genomes for metagenomic binning, comparative biology and taxonomic classification.</title>
        <authorList>
            <person name="Goeker M."/>
        </authorList>
    </citation>
    <scope>NUCLEOTIDE SEQUENCE [LARGE SCALE GENOMIC DNA]</scope>
    <source>
        <strain evidence="1 2">DSM 102936</strain>
    </source>
</reference>
<sequence>MSFFVLILSIILAAIIIVLFFRAWRRPAGEGLNVSPPLPPKRPDTEFAAEIWPSVSVPPAPAGQMAPELPRRYGEDRLVLLARDPHWLFAYWEVSATKQEEFQARYGPEAWRTSRPVLRLYDVTGIKFEGYNANSYVDIPISEEADNWYLEVGQPNRTFCVDLGRLLPTGEFVTLLRSNLAHTPRAVLSELCDEEWMWIEGVYRSILRYQFGISSPLLFEEIAARMGKEVIPVGIGSPVILPPVRK</sequence>
<evidence type="ECO:0000313" key="2">
    <source>
        <dbReference type="Proteomes" id="UP000282654"/>
    </source>
</evidence>
<dbReference type="EMBL" id="RKRE01000001">
    <property type="protein sequence ID" value="RPF49920.1"/>
    <property type="molecule type" value="Genomic_DNA"/>
</dbReference>
<name>A0A3N5B2X0_9THEO</name>
<protein>
    <recommendedName>
        <fullName evidence="3">DUF4912 domain-containing protein</fullName>
    </recommendedName>
</protein>
<proteinExistence type="predicted"/>